<dbReference type="AlphaFoldDB" id="A0AA94S0T8"/>
<organism evidence="1 2">
    <name type="scientific">Prevotella jejuni</name>
    <dbReference type="NCBI Taxonomy" id="1177574"/>
    <lineage>
        <taxon>Bacteria</taxon>
        <taxon>Pseudomonadati</taxon>
        <taxon>Bacteroidota</taxon>
        <taxon>Bacteroidia</taxon>
        <taxon>Bacteroidales</taxon>
        <taxon>Prevotellaceae</taxon>
        <taxon>Prevotella</taxon>
    </lineage>
</organism>
<reference evidence="1 2" key="1">
    <citation type="submission" date="2017-06" db="EMBL/GenBank/DDBJ databases">
        <authorList>
            <person name="Varghese N."/>
            <person name="Submissions S."/>
        </authorList>
    </citation>
    <scope>NUCLEOTIDE SEQUENCE [LARGE SCALE GENOMIC DNA]</scope>
    <source>
        <strain evidence="1 2">DSM 26989</strain>
    </source>
</reference>
<gene>
    <name evidence="1" type="ORF">SAMN06265364_14418</name>
</gene>
<dbReference type="RefSeq" id="WP_089367167.1">
    <property type="nucleotide sequence ID" value="NZ_FZNZ01000044.1"/>
</dbReference>
<comment type="caution">
    <text evidence="1">The sequence shown here is derived from an EMBL/GenBank/DDBJ whole genome shotgun (WGS) entry which is preliminary data.</text>
</comment>
<dbReference type="Proteomes" id="UP000198427">
    <property type="component" value="Unassembled WGS sequence"/>
</dbReference>
<name>A0AA94S0T8_9BACT</name>
<sequence length="310" mass="35829">MKESNITFVKSVLLLLLLLLVGREIQAQSRLSPCSKLDYELYAPILSELYNPLAAEQYIVAEGESEKYALQVIDGSRLSERTYILAYKDLKSNKKELTDSLCQMKIASLLRYAVLSSTPFVRRKLGIRQKTCFFFDLQDGAEYTFRKEEEHGRGGLIDVLETSCEAVKNNKPELIRQLIPQIDSLTRHFKTFELVESWNVSTSEGYAYSYPCTQLSTHYSGFHVCFLRPALTPNELSNKYGQLTQRVARWLFLNSNILDFTRSVYINVSRGKVDENKRFSYSYGHYYINVTEDELTESKLIALFKTYLLR</sequence>
<keyword evidence="2" id="KW-1185">Reference proteome</keyword>
<proteinExistence type="predicted"/>
<protein>
    <submittedName>
        <fullName evidence="1">Uncharacterized protein</fullName>
    </submittedName>
</protein>
<dbReference type="EMBL" id="FZNZ01000044">
    <property type="protein sequence ID" value="SNS11949.1"/>
    <property type="molecule type" value="Genomic_DNA"/>
</dbReference>
<evidence type="ECO:0000313" key="1">
    <source>
        <dbReference type="EMBL" id="SNS11949.1"/>
    </source>
</evidence>
<evidence type="ECO:0000313" key="2">
    <source>
        <dbReference type="Proteomes" id="UP000198427"/>
    </source>
</evidence>
<accession>A0AA94S0T8</accession>